<keyword evidence="3" id="KW-1185">Reference proteome</keyword>
<proteinExistence type="predicted"/>
<comment type="caution">
    <text evidence="2">The sequence shown here is derived from an EMBL/GenBank/DDBJ whole genome shotgun (WGS) entry which is preliminary data.</text>
</comment>
<keyword evidence="1" id="KW-0472">Membrane</keyword>
<evidence type="ECO:0000256" key="1">
    <source>
        <dbReference type="SAM" id="Phobius"/>
    </source>
</evidence>
<organism evidence="2 3">
    <name type="scientific">Hydrogenispora ethanolica</name>
    <dbReference type="NCBI Taxonomy" id="1082276"/>
    <lineage>
        <taxon>Bacteria</taxon>
        <taxon>Bacillati</taxon>
        <taxon>Bacillota</taxon>
        <taxon>Hydrogenispora</taxon>
    </lineage>
</organism>
<reference evidence="2 3" key="1">
    <citation type="submission" date="2019-03" db="EMBL/GenBank/DDBJ databases">
        <title>Genomic Encyclopedia of Type Strains, Phase IV (KMG-IV): sequencing the most valuable type-strain genomes for metagenomic binning, comparative biology and taxonomic classification.</title>
        <authorList>
            <person name="Goeker M."/>
        </authorList>
    </citation>
    <scope>NUCLEOTIDE SEQUENCE [LARGE SCALE GENOMIC DNA]</scope>
    <source>
        <strain evidence="2 3">LX-B</strain>
    </source>
</reference>
<feature type="transmembrane region" description="Helical" evidence="1">
    <location>
        <begin position="14"/>
        <end position="36"/>
    </location>
</feature>
<dbReference type="EMBL" id="SLUN01000020">
    <property type="protein sequence ID" value="TCL63777.1"/>
    <property type="molecule type" value="Genomic_DNA"/>
</dbReference>
<gene>
    <name evidence="2" type="ORF">EDC14_102062</name>
</gene>
<evidence type="ECO:0000313" key="3">
    <source>
        <dbReference type="Proteomes" id="UP000295008"/>
    </source>
</evidence>
<dbReference type="OrthoDB" id="260093at2"/>
<accession>A0A4V2QDI3</accession>
<dbReference type="Proteomes" id="UP000295008">
    <property type="component" value="Unassembled WGS sequence"/>
</dbReference>
<dbReference type="AlphaFoldDB" id="A0A4V2QDI3"/>
<sequence length="352" mass="39656">MKIPFLPKSLLAKRILWCCAGAALLFLIYGVARILLIKPLTLKPGEPLRGRLRTESKIHHIGDPVLLTLEIESAPKVRYSMPNLNDLRLAPLEVQAHPELRREWLPHGERRLLRLQVIAWESGRFTLPGPELSYVDAHGRRRSYRVPSLNVAITSVLPVKRSKADLLKLPLKPMKGPVGLPPRYALLGWAAVLVALAALIYGVIRLVKKRTAAPGLETPQPEPRREAAHQIALRRLAALEAAQCLNAEEFRSFYGELSEIARQYIEERFEIKAMEMTSEEFLMFIAATDSLKIQHQFLLREFLRSSDLVKFAQSVPLPDEARLDLERIRQLVRETVPEPTAEAASDPVPGVA</sequence>
<protein>
    <submittedName>
        <fullName evidence="2">Uncharacterized protein</fullName>
    </submittedName>
</protein>
<dbReference type="RefSeq" id="WP_132015298.1">
    <property type="nucleotide sequence ID" value="NZ_SLUN01000020.1"/>
</dbReference>
<keyword evidence="1" id="KW-1133">Transmembrane helix</keyword>
<evidence type="ECO:0000313" key="2">
    <source>
        <dbReference type="EMBL" id="TCL63777.1"/>
    </source>
</evidence>
<keyword evidence="1" id="KW-0812">Transmembrane</keyword>
<feature type="transmembrane region" description="Helical" evidence="1">
    <location>
        <begin position="184"/>
        <end position="204"/>
    </location>
</feature>
<name>A0A4V2QDI3_HYDET</name>